<proteinExistence type="predicted"/>
<dbReference type="EMBL" id="MVGC01000138">
    <property type="protein sequence ID" value="RJE23056.1"/>
    <property type="molecule type" value="Genomic_DNA"/>
</dbReference>
<comment type="caution">
    <text evidence="2">The sequence shown here is derived from an EMBL/GenBank/DDBJ whole genome shotgun (WGS) entry which is preliminary data.</text>
</comment>
<feature type="domain" description="Glutathione S-transferase UstS-like C-terminal" evidence="1">
    <location>
        <begin position="88"/>
        <end position="224"/>
    </location>
</feature>
<dbReference type="Gene3D" id="1.20.1050.10">
    <property type="match status" value="1"/>
</dbReference>
<dbReference type="STRING" id="2070753.A0A3A2ZJ25"/>
<dbReference type="InterPro" id="IPR054416">
    <property type="entry name" value="GST_UstS-like_C"/>
</dbReference>
<organism evidence="2 3">
    <name type="scientific">Aspergillus sclerotialis</name>
    <dbReference type="NCBI Taxonomy" id="2070753"/>
    <lineage>
        <taxon>Eukaryota</taxon>
        <taxon>Fungi</taxon>
        <taxon>Dikarya</taxon>
        <taxon>Ascomycota</taxon>
        <taxon>Pezizomycotina</taxon>
        <taxon>Eurotiomycetes</taxon>
        <taxon>Eurotiomycetidae</taxon>
        <taxon>Eurotiales</taxon>
        <taxon>Aspergillaceae</taxon>
        <taxon>Aspergillus</taxon>
        <taxon>Aspergillus subgen. Polypaecilum</taxon>
    </lineage>
</organism>
<dbReference type="Gene3D" id="3.40.30.10">
    <property type="entry name" value="Glutaredoxin"/>
    <property type="match status" value="1"/>
</dbReference>
<dbReference type="InterPro" id="IPR036282">
    <property type="entry name" value="Glutathione-S-Trfase_C_sf"/>
</dbReference>
<evidence type="ECO:0000313" key="3">
    <source>
        <dbReference type="Proteomes" id="UP000266188"/>
    </source>
</evidence>
<dbReference type="Pfam" id="PF22041">
    <property type="entry name" value="GST_C_7"/>
    <property type="match status" value="1"/>
</dbReference>
<keyword evidence="2" id="KW-0808">Transferase</keyword>
<name>A0A3A2ZJ25_9EURO</name>
<reference evidence="3" key="1">
    <citation type="submission" date="2017-02" db="EMBL/GenBank/DDBJ databases">
        <authorList>
            <person name="Tafer H."/>
            <person name="Lopandic K."/>
        </authorList>
    </citation>
    <scope>NUCLEOTIDE SEQUENCE [LARGE SCALE GENOMIC DNA]</scope>
    <source>
        <strain evidence="3">CBS 366.77</strain>
    </source>
</reference>
<dbReference type="AlphaFoldDB" id="A0A3A2ZJ25"/>
<gene>
    <name evidence="2" type="ORF">PHISCL_04621</name>
</gene>
<dbReference type="Proteomes" id="UP000266188">
    <property type="component" value="Unassembled WGS sequence"/>
</dbReference>
<protein>
    <submittedName>
        <fullName evidence="2">Glutathione S-transferase</fullName>
    </submittedName>
</protein>
<accession>A0A3A2ZJ25</accession>
<dbReference type="GO" id="GO:0016740">
    <property type="term" value="F:transferase activity"/>
    <property type="evidence" value="ECO:0007669"/>
    <property type="project" value="UniProtKB-KW"/>
</dbReference>
<dbReference type="OrthoDB" id="4951845at2759"/>
<dbReference type="SUPFAM" id="SSF47616">
    <property type="entry name" value="GST C-terminal domain-like"/>
    <property type="match status" value="1"/>
</dbReference>
<evidence type="ECO:0000259" key="1">
    <source>
        <dbReference type="Pfam" id="PF22041"/>
    </source>
</evidence>
<evidence type="ECO:0000313" key="2">
    <source>
        <dbReference type="EMBL" id="RJE23056.1"/>
    </source>
</evidence>
<keyword evidence="3" id="KW-1185">Reference proteome</keyword>
<sequence length="238" mass="26639">MVLNYKQIPYTQSYISYPDIAPLLKELNVPPHAPGTNIMPYTLPAIIHKSSVKSNPSGALMDSFPIAQHLDKLFPSPPLFPSGDASHALTVAVQKILGNIMQKCYMLLFPYVPDILDPRGKEYFIRTRSERFGKPLAEVRPKNEEEVQVATDAARKEFAILAEMLKGSGQKAGPFFEGDKPGYADIVLVSYLAWLERFDKKLCQEVMSVGDGELTKLWEACLPWVEGQGQEKAWEVPQ</sequence>